<evidence type="ECO:0000313" key="2">
    <source>
        <dbReference type="EMBL" id="CAX42577.1"/>
    </source>
</evidence>
<dbReference type="KEGG" id="cdu:CD36_80470"/>
<dbReference type="eggNOG" id="ENOG502S6DV">
    <property type="taxonomic scope" value="Eukaryota"/>
</dbReference>
<keyword evidence="3" id="KW-1185">Reference proteome</keyword>
<protein>
    <submittedName>
        <fullName evidence="2">Cell wall biogenesis protein, putative</fullName>
    </submittedName>
</protein>
<sequence length="365" mass="42468">MEVQTISKDNDELPIIRELYKVITSSLRSQKIIQIAQIPQNGNSQSNIVTYDDEDNDTLEIGISKPTYLAMFKQSHDYWYKYMEINKCTLEKLEIATLSELYLMTLGYLITANDHNSIMNLHEQIVKILGNFETDIEIVSCFLTSRLKRINKSSLLWHWMKKMTILVVFNKLEGKQGGQGLLLGNQLYNKIISRAFKSCELHFMNYYANNFIHWIMQCTMVVLGVDDGGYLFHQLQKHCHEAPSDSSLWTNMKNYIKCMQGSIQADNQIIKEYNQINMNYDATLQNHSPSPLILTKESDEDIMVNEFQWLVKVQCKNVIPFSVLIEAAQTKRVLKKLKELIHLHEFNKNLAKIESLIELRSRTIE</sequence>
<dbReference type="HOGENOM" id="CLU_767254_0_0_1"/>
<dbReference type="CGD" id="CAL0000163820">
    <property type="gene designation" value="Cd36_80470"/>
</dbReference>
<proteinExistence type="predicted"/>
<organism evidence="2 3">
    <name type="scientific">Candida dubliniensis (strain CD36 / ATCC MYA-646 / CBS 7987 / NCPF 3949 / NRRL Y-17841)</name>
    <name type="common">Yeast</name>
    <dbReference type="NCBI Taxonomy" id="573826"/>
    <lineage>
        <taxon>Eukaryota</taxon>
        <taxon>Fungi</taxon>
        <taxon>Dikarya</taxon>
        <taxon>Ascomycota</taxon>
        <taxon>Saccharomycotina</taxon>
        <taxon>Pichiomycetes</taxon>
        <taxon>Debaryomycetaceae</taxon>
        <taxon>Candida/Lodderomyces clade</taxon>
        <taxon>Candida</taxon>
    </lineage>
</organism>
<dbReference type="AlphaFoldDB" id="B9WD28"/>
<dbReference type="RefSeq" id="XP_002418995.1">
    <property type="nucleotide sequence ID" value="XM_002418950.1"/>
</dbReference>
<evidence type="ECO:0000313" key="3">
    <source>
        <dbReference type="Proteomes" id="UP000002605"/>
    </source>
</evidence>
<name>B9WD28_CANDC</name>
<dbReference type="VEuPathDB" id="FungiDB:CD36_80470"/>
<accession>B9WD28</accession>
<dbReference type="OrthoDB" id="5358702at2759"/>
<dbReference type="Proteomes" id="UP000002605">
    <property type="component" value="Chromosome 3"/>
</dbReference>
<dbReference type="EMBL" id="FM992690">
    <property type="protein sequence ID" value="CAX42577.1"/>
    <property type="molecule type" value="Genomic_DNA"/>
</dbReference>
<reference evidence="2 3" key="1">
    <citation type="journal article" date="2009" name="Genome Res.">
        <title>Comparative genomics of the fungal pathogens Candida dubliniensis and Candida albicans.</title>
        <authorList>
            <person name="Jackson A.P."/>
            <person name="Gamble J.A."/>
            <person name="Yeomans T."/>
            <person name="Moran G.P."/>
            <person name="Saunders D."/>
            <person name="Harris D."/>
            <person name="Aslett M."/>
            <person name="Barrell J.F."/>
            <person name="Butler G."/>
            <person name="Citiulo F."/>
            <person name="Coleman D.C."/>
            <person name="de Groot P.W.J."/>
            <person name="Goodwin T.J."/>
            <person name="Quail M.A."/>
            <person name="McQuillan J."/>
            <person name="Munro C.A."/>
            <person name="Pain A."/>
            <person name="Poulter R.T."/>
            <person name="Rajandream M.A."/>
            <person name="Renauld H."/>
            <person name="Spiering M.J."/>
            <person name="Tivey A."/>
            <person name="Gow N.A.R."/>
            <person name="Barrell B."/>
            <person name="Sullivan D.J."/>
            <person name="Berriman M."/>
        </authorList>
    </citation>
    <scope>NUCLEOTIDE SEQUENCE [LARGE SCALE GENOMIC DNA]</scope>
    <source>
        <strain evidence="3">CD36 / ATCC MYA-646 / CBS 7987 / NCPF 3949 / NRRL Y-17841</strain>
    </source>
</reference>
<evidence type="ECO:0000313" key="1">
    <source>
        <dbReference type="CGD" id="CAL0000163820"/>
    </source>
</evidence>
<gene>
    <name evidence="1" type="ordered locus">Cd36_80470</name>
    <name evidence="2" type="ORF">CD36_80470</name>
</gene>
<dbReference type="GeneID" id="8046777"/>